<dbReference type="Gene3D" id="3.90.1300.10">
    <property type="entry name" value="Amidase signature (AS) domain"/>
    <property type="match status" value="1"/>
</dbReference>
<proteinExistence type="predicted"/>
<sequence>MLWNRSEAAKNDFHVVSISYLKCCILMIEKDPQNFLSFYFGSINGENKHYGTPRNPCAPDRVPGGSSSGSAVAVGSDAGGSVRVPASYCGIFGFRPFPLLELPLWHKVLIQLVWGKISFLNGAEIYLIRIISLSFLKCSKRFFEQHYCFDTNFWFRMVC</sequence>
<evidence type="ECO:0000313" key="2">
    <source>
        <dbReference type="EMBL" id="PON95740.1"/>
    </source>
</evidence>
<dbReference type="SUPFAM" id="SSF75304">
    <property type="entry name" value="Amidase signature (AS) enzymes"/>
    <property type="match status" value="1"/>
</dbReference>
<dbReference type="InterPro" id="IPR023631">
    <property type="entry name" value="Amidase_dom"/>
</dbReference>
<dbReference type="Pfam" id="PF01425">
    <property type="entry name" value="Amidase"/>
    <property type="match status" value="1"/>
</dbReference>
<accession>A0A2P5FD69</accession>
<evidence type="ECO:0000259" key="1">
    <source>
        <dbReference type="Pfam" id="PF01425"/>
    </source>
</evidence>
<dbReference type="InParanoid" id="A0A2P5FD69"/>
<dbReference type="AlphaFoldDB" id="A0A2P5FD69"/>
<comment type="caution">
    <text evidence="2">The sequence shown here is derived from an EMBL/GenBank/DDBJ whole genome shotgun (WGS) entry which is preliminary data.</text>
</comment>
<dbReference type="PANTHER" id="PTHR46310:SF7">
    <property type="entry name" value="AMIDASE 1"/>
    <property type="match status" value="1"/>
</dbReference>
<dbReference type="InterPro" id="IPR036928">
    <property type="entry name" value="AS_sf"/>
</dbReference>
<gene>
    <name evidence="2" type="ORF">TorRG33x02_085690</name>
</gene>
<name>A0A2P5FD69_TREOI</name>
<dbReference type="EMBL" id="JXTC01000043">
    <property type="protein sequence ID" value="PON95740.1"/>
    <property type="molecule type" value="Genomic_DNA"/>
</dbReference>
<organism evidence="2 3">
    <name type="scientific">Trema orientale</name>
    <name type="common">Charcoal tree</name>
    <name type="synonym">Celtis orientalis</name>
    <dbReference type="NCBI Taxonomy" id="63057"/>
    <lineage>
        <taxon>Eukaryota</taxon>
        <taxon>Viridiplantae</taxon>
        <taxon>Streptophyta</taxon>
        <taxon>Embryophyta</taxon>
        <taxon>Tracheophyta</taxon>
        <taxon>Spermatophyta</taxon>
        <taxon>Magnoliopsida</taxon>
        <taxon>eudicotyledons</taxon>
        <taxon>Gunneridae</taxon>
        <taxon>Pentapetalae</taxon>
        <taxon>rosids</taxon>
        <taxon>fabids</taxon>
        <taxon>Rosales</taxon>
        <taxon>Cannabaceae</taxon>
        <taxon>Trema</taxon>
    </lineage>
</organism>
<dbReference type="Proteomes" id="UP000237000">
    <property type="component" value="Unassembled WGS sequence"/>
</dbReference>
<keyword evidence="3" id="KW-1185">Reference proteome</keyword>
<dbReference type="OrthoDB" id="245563at2759"/>
<dbReference type="STRING" id="63057.A0A2P5FD69"/>
<reference evidence="3" key="1">
    <citation type="submission" date="2016-06" db="EMBL/GenBank/DDBJ databases">
        <title>Parallel loss of symbiosis genes in relatives of nitrogen-fixing non-legume Parasponia.</title>
        <authorList>
            <person name="Van Velzen R."/>
            <person name="Holmer R."/>
            <person name="Bu F."/>
            <person name="Rutten L."/>
            <person name="Van Zeijl A."/>
            <person name="Liu W."/>
            <person name="Santuari L."/>
            <person name="Cao Q."/>
            <person name="Sharma T."/>
            <person name="Shen D."/>
            <person name="Roswanjaya Y."/>
            <person name="Wardhani T."/>
            <person name="Kalhor M.S."/>
            <person name="Jansen J."/>
            <person name="Van den Hoogen J."/>
            <person name="Gungor B."/>
            <person name="Hartog M."/>
            <person name="Hontelez J."/>
            <person name="Verver J."/>
            <person name="Yang W.-C."/>
            <person name="Schijlen E."/>
            <person name="Repin R."/>
            <person name="Schilthuizen M."/>
            <person name="Schranz E."/>
            <person name="Heidstra R."/>
            <person name="Miyata K."/>
            <person name="Fedorova E."/>
            <person name="Kohlen W."/>
            <person name="Bisseling T."/>
            <person name="Smit S."/>
            <person name="Geurts R."/>
        </authorList>
    </citation>
    <scope>NUCLEOTIDE SEQUENCE [LARGE SCALE GENOMIC DNA]</scope>
    <source>
        <strain evidence="3">cv. RG33-2</strain>
    </source>
</reference>
<protein>
    <submittedName>
        <fullName evidence="2">Amidase</fullName>
    </submittedName>
</protein>
<dbReference type="PANTHER" id="PTHR46310">
    <property type="entry name" value="AMIDASE 1"/>
    <property type="match status" value="1"/>
</dbReference>
<feature type="domain" description="Amidase" evidence="1">
    <location>
        <begin position="42"/>
        <end position="96"/>
    </location>
</feature>
<evidence type="ECO:0000313" key="3">
    <source>
        <dbReference type="Proteomes" id="UP000237000"/>
    </source>
</evidence>